<dbReference type="RefSeq" id="WP_184754712.1">
    <property type="nucleotide sequence ID" value="NZ_BAABEK010000011.1"/>
</dbReference>
<evidence type="ECO:0000313" key="3">
    <source>
        <dbReference type="EMBL" id="MBB4938551.1"/>
    </source>
</evidence>
<reference evidence="3 4" key="1">
    <citation type="submission" date="2020-08" db="EMBL/GenBank/DDBJ databases">
        <title>Sequencing the genomes of 1000 actinobacteria strains.</title>
        <authorList>
            <person name="Klenk H.-P."/>
        </authorList>
    </citation>
    <scope>NUCLEOTIDE SEQUENCE [LARGE SCALE GENOMIC DNA]</scope>
    <source>
        <strain evidence="3 4">DSM 43023</strain>
    </source>
</reference>
<dbReference type="GO" id="GO:0016301">
    <property type="term" value="F:kinase activity"/>
    <property type="evidence" value="ECO:0007669"/>
    <property type="project" value="UniProtKB-KW"/>
</dbReference>
<dbReference type="InterPro" id="IPR036390">
    <property type="entry name" value="WH_DNA-bd_sf"/>
</dbReference>
<keyword evidence="3" id="KW-0808">Transferase</keyword>
<keyword evidence="4" id="KW-1185">Reference proteome</keyword>
<accession>A0A7W7W967</accession>
<dbReference type="GO" id="GO:0003677">
    <property type="term" value="F:DNA binding"/>
    <property type="evidence" value="ECO:0007669"/>
    <property type="project" value="InterPro"/>
</dbReference>
<proteinExistence type="inferred from homology"/>
<dbReference type="Gene3D" id="3.30.420.40">
    <property type="match status" value="2"/>
</dbReference>
<evidence type="ECO:0000313" key="4">
    <source>
        <dbReference type="Proteomes" id="UP000534286"/>
    </source>
</evidence>
<comment type="caution">
    <text evidence="3">The sequence shown here is derived from an EMBL/GenBank/DDBJ whole genome shotgun (WGS) entry which is preliminary data.</text>
</comment>
<dbReference type="InterPro" id="IPR036388">
    <property type="entry name" value="WH-like_DNA-bd_sf"/>
</dbReference>
<dbReference type="GO" id="GO:0006355">
    <property type="term" value="P:regulation of DNA-templated transcription"/>
    <property type="evidence" value="ECO:0007669"/>
    <property type="project" value="InterPro"/>
</dbReference>
<evidence type="ECO:0000256" key="1">
    <source>
        <dbReference type="ARBA" id="ARBA00006479"/>
    </source>
</evidence>
<dbReference type="PANTHER" id="PTHR18964:SF173">
    <property type="entry name" value="GLUCOKINASE"/>
    <property type="match status" value="1"/>
</dbReference>
<comment type="similarity">
    <text evidence="1">Belongs to the ROK (NagC/XylR) family.</text>
</comment>
<dbReference type="EMBL" id="JACHJU010000001">
    <property type="protein sequence ID" value="MBB4938551.1"/>
    <property type="molecule type" value="Genomic_DNA"/>
</dbReference>
<organism evidence="3 4">
    <name type="scientific">Streptosporangium album</name>
    <dbReference type="NCBI Taxonomy" id="47479"/>
    <lineage>
        <taxon>Bacteria</taxon>
        <taxon>Bacillati</taxon>
        <taxon>Actinomycetota</taxon>
        <taxon>Actinomycetes</taxon>
        <taxon>Streptosporangiales</taxon>
        <taxon>Streptosporangiaceae</taxon>
        <taxon>Streptosporangium</taxon>
    </lineage>
</organism>
<evidence type="ECO:0000259" key="2">
    <source>
        <dbReference type="Pfam" id="PF09339"/>
    </source>
</evidence>
<name>A0A7W7W967_9ACTN</name>
<dbReference type="PANTHER" id="PTHR18964">
    <property type="entry name" value="ROK (REPRESSOR, ORF, KINASE) FAMILY"/>
    <property type="match status" value="1"/>
</dbReference>
<dbReference type="Pfam" id="PF00480">
    <property type="entry name" value="ROK"/>
    <property type="match status" value="1"/>
</dbReference>
<dbReference type="InterPro" id="IPR043129">
    <property type="entry name" value="ATPase_NBD"/>
</dbReference>
<dbReference type="Proteomes" id="UP000534286">
    <property type="component" value="Unassembled WGS sequence"/>
</dbReference>
<dbReference type="SUPFAM" id="SSF46785">
    <property type="entry name" value="Winged helix' DNA-binding domain"/>
    <property type="match status" value="1"/>
</dbReference>
<dbReference type="Gene3D" id="1.10.10.10">
    <property type="entry name" value="Winged helix-like DNA-binding domain superfamily/Winged helix DNA-binding domain"/>
    <property type="match status" value="1"/>
</dbReference>
<dbReference type="Pfam" id="PF09339">
    <property type="entry name" value="HTH_IclR"/>
    <property type="match status" value="1"/>
</dbReference>
<keyword evidence="3" id="KW-0418">Kinase</keyword>
<sequence length="392" mass="40920">MSTTPNQRIERSRRAILDALNQSFPATRQELSHRTGLAPSTVAGIVRGLLAKGLVQEHEATDHTGLGRPSSRLSPRRPPGHLVGIDFGHKHISAALASTAQEIVAEGTVSLDVDASASNALDQAAILVADLLDRAGVPAGSVRRTAAGIPGPINQVTGKIQSATILAGWAGVRPRQELVARLGGEVVIANDAELAALAEHTHGAGQNVSDLVYVKASHGIGAGLILAGRRYTGAYGASGEIGHTLVQEGGTQCRCGQRGCLESVVSIGEVWRQLIAAGLPLSERPDDLFLDALVDNPVVARIVADAGRRLGRVLSDLCNALDPAMLIIGGELATAGDPLLEGIRESLRRFAQPAISDRVQIRSSTLGPRAALVGALTLAATAPTHERRARRH</sequence>
<protein>
    <submittedName>
        <fullName evidence="3">Putative NBD/HSP70 family sugar kinase</fullName>
    </submittedName>
</protein>
<dbReference type="InterPro" id="IPR000600">
    <property type="entry name" value="ROK"/>
</dbReference>
<dbReference type="SUPFAM" id="SSF53067">
    <property type="entry name" value="Actin-like ATPase domain"/>
    <property type="match status" value="1"/>
</dbReference>
<feature type="domain" description="HTH iclR-type" evidence="2">
    <location>
        <begin position="15"/>
        <end position="57"/>
    </location>
</feature>
<gene>
    <name evidence="3" type="ORF">FHR32_002856</name>
</gene>
<dbReference type="AlphaFoldDB" id="A0A7W7W967"/>
<dbReference type="InterPro" id="IPR005471">
    <property type="entry name" value="Tscrpt_reg_IclR_N"/>
</dbReference>